<dbReference type="EMBL" id="CAJHJT010000001">
    <property type="protein sequence ID" value="CAD6993597.1"/>
    <property type="molecule type" value="Genomic_DNA"/>
</dbReference>
<evidence type="ECO:0000313" key="2">
    <source>
        <dbReference type="Proteomes" id="UP000606786"/>
    </source>
</evidence>
<protein>
    <submittedName>
        <fullName evidence="1">(Mediterranean fruit fly) hypothetical protein</fullName>
    </submittedName>
</protein>
<accession>A0A811U6I2</accession>
<proteinExistence type="predicted"/>
<dbReference type="Proteomes" id="UP000606786">
    <property type="component" value="Unassembled WGS sequence"/>
</dbReference>
<name>A0A811U6I2_CERCA</name>
<feature type="non-terminal residue" evidence="1">
    <location>
        <position position="1"/>
    </location>
</feature>
<evidence type="ECO:0000313" key="1">
    <source>
        <dbReference type="EMBL" id="CAD6993597.1"/>
    </source>
</evidence>
<comment type="caution">
    <text evidence="1">The sequence shown here is derived from an EMBL/GenBank/DDBJ whole genome shotgun (WGS) entry which is preliminary data.</text>
</comment>
<dbReference type="AlphaFoldDB" id="A0A811U6I2"/>
<gene>
    <name evidence="1" type="ORF">CCAP1982_LOCUS2407</name>
</gene>
<feature type="non-terminal residue" evidence="1">
    <location>
        <position position="54"/>
    </location>
</feature>
<sequence>CSGSAGIANEFWLLRNGVKVAAAVTMRDLLHANELRIIANCKELVKEHAGVGAE</sequence>
<keyword evidence="2" id="KW-1185">Reference proteome</keyword>
<organism evidence="1 2">
    <name type="scientific">Ceratitis capitata</name>
    <name type="common">Mediterranean fruit fly</name>
    <name type="synonym">Tephritis capitata</name>
    <dbReference type="NCBI Taxonomy" id="7213"/>
    <lineage>
        <taxon>Eukaryota</taxon>
        <taxon>Metazoa</taxon>
        <taxon>Ecdysozoa</taxon>
        <taxon>Arthropoda</taxon>
        <taxon>Hexapoda</taxon>
        <taxon>Insecta</taxon>
        <taxon>Pterygota</taxon>
        <taxon>Neoptera</taxon>
        <taxon>Endopterygota</taxon>
        <taxon>Diptera</taxon>
        <taxon>Brachycera</taxon>
        <taxon>Muscomorpha</taxon>
        <taxon>Tephritoidea</taxon>
        <taxon>Tephritidae</taxon>
        <taxon>Ceratitis</taxon>
        <taxon>Ceratitis</taxon>
    </lineage>
</organism>
<reference evidence="1" key="1">
    <citation type="submission" date="2020-11" db="EMBL/GenBank/DDBJ databases">
        <authorList>
            <person name="Whitehead M."/>
        </authorList>
    </citation>
    <scope>NUCLEOTIDE SEQUENCE</scope>
    <source>
        <strain evidence="1">EGII</strain>
    </source>
</reference>